<feature type="region of interest" description="Disordered" evidence="1">
    <location>
        <begin position="42"/>
        <end position="141"/>
    </location>
</feature>
<dbReference type="PANTHER" id="PTHR31157">
    <property type="entry name" value="SCP DOMAIN-CONTAINING PROTEIN"/>
    <property type="match status" value="1"/>
</dbReference>
<dbReference type="SUPFAM" id="SSF55797">
    <property type="entry name" value="PR-1-like"/>
    <property type="match status" value="1"/>
</dbReference>
<evidence type="ECO:0000256" key="2">
    <source>
        <dbReference type="SAM" id="Phobius"/>
    </source>
</evidence>
<accession>A0A4R4Q9R2</accession>
<dbReference type="EMBL" id="SMKA01000027">
    <property type="protein sequence ID" value="TDC31980.1"/>
    <property type="molecule type" value="Genomic_DNA"/>
</dbReference>
<dbReference type="Gene3D" id="3.40.33.10">
    <property type="entry name" value="CAP"/>
    <property type="match status" value="1"/>
</dbReference>
<keyword evidence="2" id="KW-0812">Transmembrane</keyword>
<sequence>MTNPRRSPRSRVAGPLLASLSALVVLTGIGWFVLRDVGGQKATGQEQPLTAIPTSTDDASATPTPIRPISPSATPRRTATVPPTKAVTKSPTPTPTPARSSTVPSREGTRKPTTAPSHTATPRASKSTTSTTTTASGSPEAQVLTLTNAERKKAGCGALRTNSALTKAAEAHASDMVVNHYFAHNSQDGRTPFARMKAAGFTGGAMAENIAVGYTSPAAVVKGWMNSPGHRANILNCSYTMLGVGYDSGQVKPEWGKGSWVQDFGG</sequence>
<protein>
    <submittedName>
        <fullName evidence="4">CAP domain-containing protein</fullName>
    </submittedName>
</protein>
<feature type="compositionally biased region" description="Low complexity" evidence="1">
    <location>
        <begin position="71"/>
        <end position="106"/>
    </location>
</feature>
<feature type="compositionally biased region" description="Polar residues" evidence="1">
    <location>
        <begin position="42"/>
        <end position="63"/>
    </location>
</feature>
<keyword evidence="2" id="KW-0472">Membrane</keyword>
<dbReference type="InterPro" id="IPR035940">
    <property type="entry name" value="CAP_sf"/>
</dbReference>
<gene>
    <name evidence="4" type="ORF">E1261_09420</name>
</gene>
<comment type="caution">
    <text evidence="4">The sequence shown here is derived from an EMBL/GenBank/DDBJ whole genome shotgun (WGS) entry which is preliminary data.</text>
</comment>
<feature type="domain" description="SCP" evidence="3">
    <location>
        <begin position="144"/>
        <end position="251"/>
    </location>
</feature>
<dbReference type="CDD" id="cd05379">
    <property type="entry name" value="CAP_bacterial"/>
    <property type="match status" value="1"/>
</dbReference>
<evidence type="ECO:0000313" key="4">
    <source>
        <dbReference type="EMBL" id="TDC31980.1"/>
    </source>
</evidence>
<feature type="compositionally biased region" description="Low complexity" evidence="1">
    <location>
        <begin position="119"/>
        <end position="138"/>
    </location>
</feature>
<dbReference type="Proteomes" id="UP000295075">
    <property type="component" value="Unassembled WGS sequence"/>
</dbReference>
<feature type="transmembrane region" description="Helical" evidence="2">
    <location>
        <begin position="12"/>
        <end position="34"/>
    </location>
</feature>
<keyword evidence="5" id="KW-1185">Reference proteome</keyword>
<dbReference type="InterPro" id="IPR014044">
    <property type="entry name" value="CAP_dom"/>
</dbReference>
<evidence type="ECO:0000259" key="3">
    <source>
        <dbReference type="Pfam" id="PF00188"/>
    </source>
</evidence>
<dbReference type="RefSeq" id="WP_132404876.1">
    <property type="nucleotide sequence ID" value="NZ_SMKA01000027.1"/>
</dbReference>
<dbReference type="OrthoDB" id="68195at2"/>
<evidence type="ECO:0000313" key="5">
    <source>
        <dbReference type="Proteomes" id="UP000295075"/>
    </source>
</evidence>
<evidence type="ECO:0000256" key="1">
    <source>
        <dbReference type="SAM" id="MobiDB-lite"/>
    </source>
</evidence>
<reference evidence="4 5" key="1">
    <citation type="submission" date="2019-03" db="EMBL/GenBank/DDBJ databases">
        <title>Draft genome sequences of novel Actinobacteria.</title>
        <authorList>
            <person name="Sahin N."/>
            <person name="Ay H."/>
            <person name="Saygin H."/>
        </authorList>
    </citation>
    <scope>NUCLEOTIDE SEQUENCE [LARGE SCALE GENOMIC DNA]</scope>
    <source>
        <strain evidence="4 5">JCM 30547</strain>
    </source>
</reference>
<organism evidence="4 5">
    <name type="scientific">Kribbella albertanoniae</name>
    <dbReference type="NCBI Taxonomy" id="1266829"/>
    <lineage>
        <taxon>Bacteria</taxon>
        <taxon>Bacillati</taxon>
        <taxon>Actinomycetota</taxon>
        <taxon>Actinomycetes</taxon>
        <taxon>Propionibacteriales</taxon>
        <taxon>Kribbellaceae</taxon>
        <taxon>Kribbella</taxon>
    </lineage>
</organism>
<name>A0A4R4Q9R2_9ACTN</name>
<proteinExistence type="predicted"/>
<keyword evidence="2" id="KW-1133">Transmembrane helix</keyword>
<dbReference type="AlphaFoldDB" id="A0A4R4Q9R2"/>
<dbReference type="PANTHER" id="PTHR31157:SF1">
    <property type="entry name" value="SCP DOMAIN-CONTAINING PROTEIN"/>
    <property type="match status" value="1"/>
</dbReference>
<dbReference type="Pfam" id="PF00188">
    <property type="entry name" value="CAP"/>
    <property type="match status" value="1"/>
</dbReference>